<proteinExistence type="predicted"/>
<reference evidence="2 3" key="1">
    <citation type="submission" date="2018-07" db="EMBL/GenBank/DDBJ databases">
        <title>Chitinophaga K2CV101002-2 sp. nov., isolated from a monsoon evergreen broad-leaved forest soil.</title>
        <authorList>
            <person name="Lv Y."/>
        </authorList>
    </citation>
    <scope>NUCLEOTIDE SEQUENCE [LARGE SCALE GENOMIC DNA]</scope>
    <source>
        <strain evidence="2 3">GDMCC 1.1288</strain>
    </source>
</reference>
<keyword evidence="3" id="KW-1185">Reference proteome</keyword>
<dbReference type="EMBL" id="QPMM01000001">
    <property type="protein sequence ID" value="RFS26843.1"/>
    <property type="molecule type" value="Genomic_DNA"/>
</dbReference>
<dbReference type="Proteomes" id="UP000260644">
    <property type="component" value="Unassembled WGS sequence"/>
</dbReference>
<accession>A0A3E1YHE3</accession>
<dbReference type="InterPro" id="IPR025406">
    <property type="entry name" value="DUF4132"/>
</dbReference>
<feature type="domain" description="DUF4132" evidence="1">
    <location>
        <begin position="677"/>
        <end position="854"/>
    </location>
</feature>
<gene>
    <name evidence="2" type="ORF">DVR12_03390</name>
</gene>
<dbReference type="SUPFAM" id="SSF48371">
    <property type="entry name" value="ARM repeat"/>
    <property type="match status" value="1"/>
</dbReference>
<evidence type="ECO:0000313" key="3">
    <source>
        <dbReference type="Proteomes" id="UP000260644"/>
    </source>
</evidence>
<organism evidence="2 3">
    <name type="scientific">Chitinophaga silvatica</name>
    <dbReference type="NCBI Taxonomy" id="2282649"/>
    <lineage>
        <taxon>Bacteria</taxon>
        <taxon>Pseudomonadati</taxon>
        <taxon>Bacteroidota</taxon>
        <taxon>Chitinophagia</taxon>
        <taxon>Chitinophagales</taxon>
        <taxon>Chitinophagaceae</taxon>
        <taxon>Chitinophaga</taxon>
    </lineage>
</organism>
<dbReference type="Pfam" id="PF13569">
    <property type="entry name" value="DUF4132"/>
    <property type="match status" value="1"/>
</dbReference>
<sequence>MPYTKETILPLVDELKQRNNYADIAASIQAGVDFLTGQTYETPVFEEATAAQPLGRFMALLQSPDLWNENDRLVLQLISTPITWEGCKDAFLKLLVPTLDAPGTSSSIVLRFSNFTNFLQDRGCTPEEIGSLLIDYSGHGNNFDLSPLKFSPLRKFLQDLIKSADPQTITAYLRTWKNKGWNSLFYRLLAKGHPEREMEYLENVFLNTSDTATLMKVMLQNNFTRYEPLVENSTAHWTSTASYGNALAGYYLLAAHLPEKYQQKVISVAYDCLNMPTTSLSDNSVSELAVKELLQYDLSNAVPYLQTHIQQQRYLHAGAFQAVADTLKDNAVPLLLQALNNDYDARLVLPVLIQLSQSLYLDELWPFTLHKLKSVRSLVAPVLALHPQALEKAGELLQHKKADQRLTAAQILCKINTSQAHQLLQQTLDTEVNDDARDLMIETLGAGQSGTLADLVDAAKKRNKLSKPIEKWLDESSFPPLYLLDGSIASLDTVRFLLYRMSRAEGIKPDVEAKVLLAQVDRFRSNTFGLYLFELFLERGSDAKLKYLLITAAATGDDSLIVPLQTTVQHWIDTKRFKLMEIGMGALAMHGSSAALRAVEYFSRRYRVKKANVGTTALAALQAAAEEQQTSLHELCDLIVPTFDFEGKYRAFVIKDETYFVSLDHQFKPIFFNKKYKQLKSLPTAVAPATRESFKTLAKTISEVVKVQTERLENFMVIQRPWNVKHWQSVFLQSAIMNVFATRILWAAFNNNDQLIATFHSTEDGTLSAADGTAIILPENASIKIAHPVYLDNNTLHAWKQKFATENITPVFPQLERPVATLVAEAATNTLIEDFEDIVINTEQLNKHLEQKGWKLSEGIEGAYSYSWYKTNDEHQLEAIIEMSSIYQDDSFHYRLGTLYFVDKTKTSERWFNNTDKASLNCLLPLIDVPPVFYSEAIMDLASNC</sequence>
<dbReference type="AlphaFoldDB" id="A0A3E1YHE3"/>
<evidence type="ECO:0000259" key="1">
    <source>
        <dbReference type="Pfam" id="PF13569"/>
    </source>
</evidence>
<dbReference type="InterPro" id="IPR016024">
    <property type="entry name" value="ARM-type_fold"/>
</dbReference>
<name>A0A3E1YHE3_9BACT</name>
<comment type="caution">
    <text evidence="2">The sequence shown here is derived from an EMBL/GenBank/DDBJ whole genome shotgun (WGS) entry which is preliminary data.</text>
</comment>
<dbReference type="OrthoDB" id="9763697at2"/>
<evidence type="ECO:0000313" key="2">
    <source>
        <dbReference type="EMBL" id="RFS26843.1"/>
    </source>
</evidence>
<dbReference type="RefSeq" id="WP_116974037.1">
    <property type="nucleotide sequence ID" value="NZ_QPMM01000001.1"/>
</dbReference>
<protein>
    <submittedName>
        <fullName evidence="2">DUF4132 domain-containing protein</fullName>
    </submittedName>
</protein>